<organism evidence="6 7">
    <name type="scientific">Actinophytocola xinjiangensis</name>
    <dbReference type="NCBI Taxonomy" id="485602"/>
    <lineage>
        <taxon>Bacteria</taxon>
        <taxon>Bacillati</taxon>
        <taxon>Actinomycetota</taxon>
        <taxon>Actinomycetes</taxon>
        <taxon>Pseudonocardiales</taxon>
        <taxon>Pseudonocardiaceae</taxon>
    </lineage>
</organism>
<dbReference type="PANTHER" id="PTHR39515">
    <property type="entry name" value="CONSERVED PROTEIN"/>
    <property type="match status" value="1"/>
</dbReference>
<dbReference type="RefSeq" id="WP_075135626.1">
    <property type="nucleotide sequence ID" value="NZ_MSIF01000014.1"/>
</dbReference>
<dbReference type="InterPro" id="IPR000835">
    <property type="entry name" value="HTH_MarR-typ"/>
</dbReference>
<sequence length="186" mass="19851">MVAPDAHARSGPPAEPDHTTTDPDTGPDAEVGRRLAGAIFALGKQQATLGHKMSRSGVDRSTIVLLKTMVALGPSRSSELAAAVHSDPSTVSRQVAGLVRDGLVERRADPADGRASVLAPTTAGVEMLERQRHRVGMALAKVVTQWEPDDVSQFLELLERFVVDHERALPTMISECATARSEGEKD</sequence>
<feature type="region of interest" description="Disordered" evidence="4">
    <location>
        <begin position="1"/>
        <end position="30"/>
    </location>
</feature>
<proteinExistence type="predicted"/>
<protein>
    <recommendedName>
        <fullName evidence="5">HTH marR-type domain-containing protein</fullName>
    </recommendedName>
</protein>
<feature type="domain" description="HTH marR-type" evidence="5">
    <location>
        <begin position="28"/>
        <end position="163"/>
    </location>
</feature>
<evidence type="ECO:0000313" key="7">
    <source>
        <dbReference type="Proteomes" id="UP000185696"/>
    </source>
</evidence>
<evidence type="ECO:0000256" key="4">
    <source>
        <dbReference type="SAM" id="MobiDB-lite"/>
    </source>
</evidence>
<dbReference type="InterPro" id="IPR036390">
    <property type="entry name" value="WH_DNA-bd_sf"/>
</dbReference>
<evidence type="ECO:0000256" key="3">
    <source>
        <dbReference type="ARBA" id="ARBA00023163"/>
    </source>
</evidence>
<dbReference type="PANTHER" id="PTHR39515:SF2">
    <property type="entry name" value="HTH-TYPE TRANSCRIPTIONAL REGULATOR RV0880"/>
    <property type="match status" value="1"/>
</dbReference>
<keyword evidence="2" id="KW-0238">DNA-binding</keyword>
<dbReference type="EMBL" id="MSIF01000014">
    <property type="protein sequence ID" value="OLF07786.1"/>
    <property type="molecule type" value="Genomic_DNA"/>
</dbReference>
<evidence type="ECO:0000313" key="6">
    <source>
        <dbReference type="EMBL" id="OLF07786.1"/>
    </source>
</evidence>
<dbReference type="GO" id="GO:0003677">
    <property type="term" value="F:DNA binding"/>
    <property type="evidence" value="ECO:0007669"/>
    <property type="project" value="UniProtKB-KW"/>
</dbReference>
<dbReference type="InterPro" id="IPR036388">
    <property type="entry name" value="WH-like_DNA-bd_sf"/>
</dbReference>
<dbReference type="InterPro" id="IPR023187">
    <property type="entry name" value="Tscrpt_reg_MarR-type_CS"/>
</dbReference>
<dbReference type="PROSITE" id="PS50995">
    <property type="entry name" value="HTH_MARR_2"/>
    <property type="match status" value="1"/>
</dbReference>
<evidence type="ECO:0000256" key="1">
    <source>
        <dbReference type="ARBA" id="ARBA00023015"/>
    </source>
</evidence>
<dbReference type="PROSITE" id="PS01117">
    <property type="entry name" value="HTH_MARR_1"/>
    <property type="match status" value="1"/>
</dbReference>
<name>A0A7Z0WI84_9PSEU</name>
<dbReference type="AlphaFoldDB" id="A0A7Z0WI84"/>
<evidence type="ECO:0000259" key="5">
    <source>
        <dbReference type="PROSITE" id="PS50995"/>
    </source>
</evidence>
<gene>
    <name evidence="6" type="ORF">BLA60_26035</name>
</gene>
<dbReference type="GO" id="GO:0003700">
    <property type="term" value="F:DNA-binding transcription factor activity"/>
    <property type="evidence" value="ECO:0007669"/>
    <property type="project" value="InterPro"/>
</dbReference>
<reference evidence="6 7" key="1">
    <citation type="submission" date="2016-12" db="EMBL/GenBank/DDBJ databases">
        <title>The draft genome sequence of Actinophytocola xinjiangensis.</title>
        <authorList>
            <person name="Wang W."/>
            <person name="Yuan L."/>
        </authorList>
    </citation>
    <scope>NUCLEOTIDE SEQUENCE [LARGE SCALE GENOMIC DNA]</scope>
    <source>
        <strain evidence="6 7">CGMCC 4.4663</strain>
    </source>
</reference>
<dbReference type="InterPro" id="IPR052526">
    <property type="entry name" value="HTH-type_Bedaq_tolerance"/>
</dbReference>
<keyword evidence="1" id="KW-0805">Transcription regulation</keyword>
<dbReference type="SMART" id="SM00347">
    <property type="entry name" value="HTH_MARR"/>
    <property type="match status" value="1"/>
</dbReference>
<dbReference type="SUPFAM" id="SSF46785">
    <property type="entry name" value="Winged helix' DNA-binding domain"/>
    <property type="match status" value="1"/>
</dbReference>
<accession>A0A7Z0WI84</accession>
<evidence type="ECO:0000256" key="2">
    <source>
        <dbReference type="ARBA" id="ARBA00023125"/>
    </source>
</evidence>
<dbReference type="Proteomes" id="UP000185696">
    <property type="component" value="Unassembled WGS sequence"/>
</dbReference>
<keyword evidence="3" id="KW-0804">Transcription</keyword>
<dbReference type="Pfam" id="PF01047">
    <property type="entry name" value="MarR"/>
    <property type="match status" value="1"/>
</dbReference>
<dbReference type="Gene3D" id="1.10.10.10">
    <property type="entry name" value="Winged helix-like DNA-binding domain superfamily/Winged helix DNA-binding domain"/>
    <property type="match status" value="1"/>
</dbReference>
<keyword evidence="7" id="KW-1185">Reference proteome</keyword>
<comment type="caution">
    <text evidence="6">The sequence shown here is derived from an EMBL/GenBank/DDBJ whole genome shotgun (WGS) entry which is preliminary data.</text>
</comment>